<gene>
    <name evidence="1" type="ORF">LEA_00615</name>
</gene>
<dbReference type="EMBL" id="AJWY01000439">
    <property type="protein sequence ID" value="EKC81177.1"/>
    <property type="molecule type" value="Genomic_DNA"/>
</dbReference>
<proteinExistence type="predicted"/>
<dbReference type="AlphaFoldDB" id="K1U7D9"/>
<reference evidence="1" key="1">
    <citation type="journal article" date="2013" name="Environ. Microbiol.">
        <title>Microbiota from the distal guts of lean and obese adolescents exhibit partial functional redundancy besides clear differences in community structure.</title>
        <authorList>
            <person name="Ferrer M."/>
            <person name="Ruiz A."/>
            <person name="Lanza F."/>
            <person name="Haange S.B."/>
            <person name="Oberbach A."/>
            <person name="Till H."/>
            <person name="Bargiela R."/>
            <person name="Campoy C."/>
            <person name="Segura M.T."/>
            <person name="Richter M."/>
            <person name="von Bergen M."/>
            <person name="Seifert J."/>
            <person name="Suarez A."/>
        </authorList>
    </citation>
    <scope>NUCLEOTIDE SEQUENCE</scope>
</reference>
<name>K1U7D9_9ZZZZ</name>
<evidence type="ECO:0000313" key="1">
    <source>
        <dbReference type="EMBL" id="EKC81177.1"/>
    </source>
</evidence>
<dbReference type="PANTHER" id="PTHR35810">
    <property type="entry name" value="CYTOPLASMIC PROTEIN-RELATED"/>
    <property type="match status" value="1"/>
</dbReference>
<comment type="caution">
    <text evidence="1">The sequence shown here is derived from an EMBL/GenBank/DDBJ whole genome shotgun (WGS) entry which is preliminary data.</text>
</comment>
<protein>
    <submittedName>
        <fullName evidence="1">Uncharacterized protein</fullName>
    </submittedName>
</protein>
<organism evidence="1">
    <name type="scientific">human gut metagenome</name>
    <dbReference type="NCBI Taxonomy" id="408170"/>
    <lineage>
        <taxon>unclassified sequences</taxon>
        <taxon>metagenomes</taxon>
        <taxon>organismal metagenomes</taxon>
    </lineage>
</organism>
<sequence length="122" mass="14117">MDTHEIKFGSITIDVENNRVTVLLSQDGTVWMTQSEIARLFGVFVAAISSNIRSIYKSKQVNEYYTHRISGHADLYNLEIIAALSFRVRSMESEAFRKWLLYRPQHKMVVMQVDANDQYPVS</sequence>
<dbReference type="PANTHER" id="PTHR35810:SF1">
    <property type="entry name" value="CYTOPLASMIC PROTEIN"/>
    <property type="match status" value="1"/>
</dbReference>
<accession>K1U7D9</accession>